<evidence type="ECO:0000256" key="1">
    <source>
        <dbReference type="ARBA" id="ARBA00009477"/>
    </source>
</evidence>
<dbReference type="Pfam" id="PF25989">
    <property type="entry name" value="YknX_C"/>
    <property type="match status" value="1"/>
</dbReference>
<feature type="domain" description="CusB-like beta-barrel" evidence="4">
    <location>
        <begin position="213"/>
        <end position="274"/>
    </location>
</feature>
<dbReference type="STRING" id="1810504.PG2T_12820"/>
<feature type="domain" description="Multidrug resistance protein MdtA-like barrel-sandwich hybrid" evidence="3">
    <location>
        <begin position="67"/>
        <end position="203"/>
    </location>
</feature>
<feature type="signal peptide" evidence="2">
    <location>
        <begin position="1"/>
        <end position="17"/>
    </location>
</feature>
<evidence type="ECO:0000256" key="2">
    <source>
        <dbReference type="SAM" id="SignalP"/>
    </source>
</evidence>
<dbReference type="Gene3D" id="2.40.420.20">
    <property type="match status" value="1"/>
</dbReference>
<dbReference type="Gene3D" id="2.40.30.170">
    <property type="match status" value="1"/>
</dbReference>
<proteinExistence type="inferred from homology"/>
<evidence type="ECO:0000259" key="4">
    <source>
        <dbReference type="Pfam" id="PF25954"/>
    </source>
</evidence>
<dbReference type="PANTHER" id="PTHR30469:SF15">
    <property type="entry name" value="HLYD FAMILY OF SECRETION PROTEINS"/>
    <property type="match status" value="1"/>
</dbReference>
<dbReference type="GO" id="GO:1990281">
    <property type="term" value="C:efflux pump complex"/>
    <property type="evidence" value="ECO:0007669"/>
    <property type="project" value="TreeGrafter"/>
</dbReference>
<dbReference type="InterPro" id="IPR058637">
    <property type="entry name" value="YknX-like_C"/>
</dbReference>
<evidence type="ECO:0000313" key="7">
    <source>
        <dbReference type="Proteomes" id="UP000092952"/>
    </source>
</evidence>
<dbReference type="KEGG" id="gbi:PG2T_12820"/>
<dbReference type="AlphaFoldDB" id="A0A1B1YWA2"/>
<dbReference type="PANTHER" id="PTHR30469">
    <property type="entry name" value="MULTIDRUG RESISTANCE PROTEIN MDTA"/>
    <property type="match status" value="1"/>
</dbReference>
<keyword evidence="2" id="KW-0732">Signal</keyword>
<evidence type="ECO:0000259" key="5">
    <source>
        <dbReference type="Pfam" id="PF25989"/>
    </source>
</evidence>
<comment type="similarity">
    <text evidence="1">Belongs to the membrane fusion protein (MFP) (TC 8.A.1) family.</text>
</comment>
<name>A0A1B1YWA2_9GAMM</name>
<gene>
    <name evidence="6" type="ORF">PG2T_12820</name>
</gene>
<feature type="chain" id="PRO_5008533068" evidence="2">
    <location>
        <begin position="18"/>
        <end position="361"/>
    </location>
</feature>
<dbReference type="InterPro" id="IPR058792">
    <property type="entry name" value="Beta-barrel_RND_2"/>
</dbReference>
<dbReference type="SUPFAM" id="SSF111369">
    <property type="entry name" value="HlyD-like secretion proteins"/>
    <property type="match status" value="1"/>
</dbReference>
<dbReference type="OrthoDB" id="9806939at2"/>
<reference evidence="7" key="1">
    <citation type="submission" date="2016-03" db="EMBL/GenBank/DDBJ databases">
        <title>Complete genome sequence of Solimmundus cernigliae, representing a novel lineage of polycyclic aromatic hydrocarbon degraders within the Gammaproteobacteria.</title>
        <authorList>
            <person name="Singleton D.R."/>
            <person name="Dickey A.N."/>
            <person name="Scholl E.H."/>
            <person name="Wright F.A."/>
            <person name="Aitken M.D."/>
        </authorList>
    </citation>
    <scope>NUCLEOTIDE SEQUENCE [LARGE SCALE GENOMIC DNA]</scope>
    <source>
        <strain evidence="7">TR3.2</strain>
    </source>
</reference>
<dbReference type="InParanoid" id="A0A1B1YWA2"/>
<accession>A0A1B1YWA2</accession>
<dbReference type="NCBIfam" id="TIGR01730">
    <property type="entry name" value="RND_mfp"/>
    <property type="match status" value="1"/>
</dbReference>
<feature type="domain" description="YknX-like C-terminal permuted SH3-like" evidence="5">
    <location>
        <begin position="289"/>
        <end position="356"/>
    </location>
</feature>
<dbReference type="GO" id="GO:0015562">
    <property type="term" value="F:efflux transmembrane transporter activity"/>
    <property type="evidence" value="ECO:0007669"/>
    <property type="project" value="TreeGrafter"/>
</dbReference>
<dbReference type="EMBL" id="CP014671">
    <property type="protein sequence ID" value="ANX04968.1"/>
    <property type="molecule type" value="Genomic_DNA"/>
</dbReference>
<dbReference type="RefSeq" id="WP_068806236.1">
    <property type="nucleotide sequence ID" value="NZ_CP014671.1"/>
</dbReference>
<keyword evidence="7" id="KW-1185">Reference proteome</keyword>
<organism evidence="6 7">
    <name type="scientific">Immundisolibacter cernigliae</name>
    <dbReference type="NCBI Taxonomy" id="1810504"/>
    <lineage>
        <taxon>Bacteria</taxon>
        <taxon>Pseudomonadati</taxon>
        <taxon>Pseudomonadota</taxon>
        <taxon>Gammaproteobacteria</taxon>
        <taxon>Immundisolibacterales</taxon>
        <taxon>Immundisolibacteraceae</taxon>
        <taxon>Immundisolibacter</taxon>
    </lineage>
</organism>
<evidence type="ECO:0000259" key="3">
    <source>
        <dbReference type="Pfam" id="PF25917"/>
    </source>
</evidence>
<dbReference type="Pfam" id="PF25917">
    <property type="entry name" value="BSH_RND"/>
    <property type="match status" value="1"/>
</dbReference>
<dbReference type="InterPro" id="IPR006143">
    <property type="entry name" value="RND_pump_MFP"/>
</dbReference>
<sequence length="361" mass="38206">MRLTFIRWRGCALPVLAAVLWGCSSDKPADATEARRVSITAGIAAQRPVEVIEESVGFIDTRTSPLVAAEVAGRLVEVKVDVGQAVTAGQVLARIEAVDYQNELRSASAEASRLVALVDNQRRVVERYRSLGQDRFVSETALDEAESQLTALTEQLANARARRDMAARGVSKTAVLAPVDGVIQQRLVSKGTYVNSGDALFQIATRATLRVHLPLPETVLGRLRAGQTVYLTTPTAPGQTVTGTVTELRPVVSTGSRAGEAIVELPNPGDWSPGASVVGRVVLERRDSVVVPAVSVVLRPAGQVAYVVDGDTVRQVKVQIGERLGSEVEIVSGLTAGDRIAVDGAAYLSDGAAVNVREQGS</sequence>
<dbReference type="Pfam" id="PF25954">
    <property type="entry name" value="Beta-barrel_RND_2"/>
    <property type="match status" value="1"/>
</dbReference>
<evidence type="ECO:0000313" key="6">
    <source>
        <dbReference type="EMBL" id="ANX04968.1"/>
    </source>
</evidence>
<protein>
    <submittedName>
        <fullName evidence="6">Uncharacterized protein</fullName>
    </submittedName>
</protein>
<dbReference type="InterPro" id="IPR058625">
    <property type="entry name" value="MdtA-like_BSH"/>
</dbReference>
<dbReference type="Gene3D" id="2.40.50.100">
    <property type="match status" value="1"/>
</dbReference>
<dbReference type="Gene3D" id="1.10.287.470">
    <property type="entry name" value="Helix hairpin bin"/>
    <property type="match status" value="1"/>
</dbReference>
<dbReference type="Proteomes" id="UP000092952">
    <property type="component" value="Chromosome"/>
</dbReference>